<dbReference type="Pfam" id="PF01761">
    <property type="entry name" value="DHQ_synthase"/>
    <property type="match status" value="1"/>
</dbReference>
<dbReference type="FunFam" id="3.40.50.1970:FF:000007">
    <property type="entry name" value="Pentafunctional AROM polypeptide"/>
    <property type="match status" value="1"/>
</dbReference>
<dbReference type="CDD" id="cd08195">
    <property type="entry name" value="DHQS"/>
    <property type="match status" value="1"/>
</dbReference>
<dbReference type="GO" id="GO:0003856">
    <property type="term" value="F:3-dehydroquinate synthase activity"/>
    <property type="evidence" value="ECO:0007669"/>
    <property type="project" value="TreeGrafter"/>
</dbReference>
<evidence type="ECO:0000256" key="2">
    <source>
        <dbReference type="ARBA" id="ARBA00001941"/>
    </source>
</evidence>
<dbReference type="PANTHER" id="PTHR43622:SF1">
    <property type="entry name" value="3-DEHYDROQUINATE SYNTHASE"/>
    <property type="match status" value="1"/>
</dbReference>
<evidence type="ECO:0000256" key="3">
    <source>
        <dbReference type="ARBA" id="ARBA00001947"/>
    </source>
</evidence>
<keyword evidence="7" id="KW-0520">NAD</keyword>
<evidence type="ECO:0000313" key="12">
    <source>
        <dbReference type="EMBL" id="HIU58628.1"/>
    </source>
</evidence>
<evidence type="ECO:0000256" key="9">
    <source>
        <dbReference type="ARBA" id="ARBA00023285"/>
    </source>
</evidence>
<dbReference type="EMBL" id="DVMZ01000025">
    <property type="protein sequence ID" value="HIU58628.1"/>
    <property type="molecule type" value="Genomic_DNA"/>
</dbReference>
<evidence type="ECO:0000256" key="4">
    <source>
        <dbReference type="ARBA" id="ARBA00022723"/>
    </source>
</evidence>
<keyword evidence="6" id="KW-0862">Zinc</keyword>
<evidence type="ECO:0000313" key="13">
    <source>
        <dbReference type="Proteomes" id="UP000824081"/>
    </source>
</evidence>
<dbReference type="InterPro" id="IPR056179">
    <property type="entry name" value="DHQS_C"/>
</dbReference>
<dbReference type="InterPro" id="IPR050071">
    <property type="entry name" value="Dehydroquinate_synthase"/>
</dbReference>
<keyword evidence="8" id="KW-0456">Lyase</keyword>
<dbReference type="SUPFAM" id="SSF56796">
    <property type="entry name" value="Dehydroquinate synthase-like"/>
    <property type="match status" value="1"/>
</dbReference>
<keyword evidence="5" id="KW-0547">Nucleotide-binding</keyword>
<feature type="domain" description="3-dehydroquinate synthase N-terminal" evidence="10">
    <location>
        <begin position="61"/>
        <end position="173"/>
    </location>
</feature>
<dbReference type="GO" id="GO:0000166">
    <property type="term" value="F:nucleotide binding"/>
    <property type="evidence" value="ECO:0007669"/>
    <property type="project" value="UniProtKB-KW"/>
</dbReference>
<evidence type="ECO:0000259" key="11">
    <source>
        <dbReference type="Pfam" id="PF24621"/>
    </source>
</evidence>
<evidence type="ECO:0000256" key="1">
    <source>
        <dbReference type="ARBA" id="ARBA00001911"/>
    </source>
</evidence>
<dbReference type="GO" id="GO:0009073">
    <property type="term" value="P:aromatic amino acid family biosynthetic process"/>
    <property type="evidence" value="ECO:0007669"/>
    <property type="project" value="InterPro"/>
</dbReference>
<comment type="cofactor">
    <cofactor evidence="2">
        <name>Co(2+)</name>
        <dbReference type="ChEBI" id="CHEBI:48828"/>
    </cofactor>
</comment>
<name>A0A9D1SGD9_9FIRM</name>
<dbReference type="Proteomes" id="UP000824081">
    <property type="component" value="Unassembled WGS sequence"/>
</dbReference>
<reference evidence="12" key="2">
    <citation type="journal article" date="2021" name="PeerJ">
        <title>Extensive microbial diversity within the chicken gut microbiome revealed by metagenomics and culture.</title>
        <authorList>
            <person name="Gilroy R."/>
            <person name="Ravi A."/>
            <person name="Getino M."/>
            <person name="Pursley I."/>
            <person name="Horton D.L."/>
            <person name="Alikhan N.F."/>
            <person name="Baker D."/>
            <person name="Gharbi K."/>
            <person name="Hall N."/>
            <person name="Watson M."/>
            <person name="Adriaenssens E.M."/>
            <person name="Foster-Nyarko E."/>
            <person name="Jarju S."/>
            <person name="Secka A."/>
            <person name="Antonio M."/>
            <person name="Oren A."/>
            <person name="Chaudhuri R.R."/>
            <person name="La Ragione R."/>
            <person name="Hildebrand F."/>
            <person name="Pallen M.J."/>
        </authorList>
    </citation>
    <scope>NUCLEOTIDE SEQUENCE</scope>
    <source>
        <strain evidence="12">11687</strain>
    </source>
</reference>
<evidence type="ECO:0000256" key="6">
    <source>
        <dbReference type="ARBA" id="ARBA00022833"/>
    </source>
</evidence>
<dbReference type="Gene3D" id="1.20.1090.10">
    <property type="entry name" value="Dehydroquinate synthase-like - alpha domain"/>
    <property type="match status" value="1"/>
</dbReference>
<dbReference type="Pfam" id="PF24621">
    <property type="entry name" value="DHQS_C"/>
    <property type="match status" value="1"/>
</dbReference>
<dbReference type="GO" id="GO:0046872">
    <property type="term" value="F:metal ion binding"/>
    <property type="evidence" value="ECO:0007669"/>
    <property type="project" value="UniProtKB-KW"/>
</dbReference>
<reference evidence="12" key="1">
    <citation type="submission" date="2020-10" db="EMBL/GenBank/DDBJ databases">
        <authorList>
            <person name="Gilroy R."/>
        </authorList>
    </citation>
    <scope>NUCLEOTIDE SEQUENCE</scope>
    <source>
        <strain evidence="12">11687</strain>
    </source>
</reference>
<sequence>MEKFELHTPSFRGEIVIGEGAAAERLPALVKGQKNFVLTDSRVYALYPGFFAEYFGKDSLFVLPEGEKSKTFENLGKILRAMTEAGLHRTSRLFAVGGGVIGDIGGLAAALYMRGISCVQVPTTLLAQVDSGVGGKTAVDLAGVKNVVGAFFQPCEVVVDPMFLRTLSPREIKCGLGEIVKYAALDREIFRTLKENRDRLTDLSFLSSLILPCVQHKAKVVAADERETGERKSLNVGHTTGHAVELASGLSHGECVLWGMLLETQLAGKYGVTDSAYAAELCSLVRDALRAEPASRLNFSALGGFAEKARSDKKNEEDGNICMAVAKSEGEWTLFSLPFAQYRAGMEAIIAKIGEQFPL</sequence>
<organism evidence="12 13">
    <name type="scientific">Candidatus Scatosoma pullistercoris</name>
    <dbReference type="NCBI Taxonomy" id="2840934"/>
    <lineage>
        <taxon>Bacteria</taxon>
        <taxon>Bacillati</taxon>
        <taxon>Bacillota</taxon>
        <taxon>Clostridia</taxon>
        <taxon>Candidatus Scatosoma</taxon>
    </lineage>
</organism>
<dbReference type="AlphaFoldDB" id="A0A9D1SGD9"/>
<keyword evidence="9" id="KW-0170">Cobalt</keyword>
<dbReference type="PANTHER" id="PTHR43622">
    <property type="entry name" value="3-DEHYDROQUINATE SYNTHASE"/>
    <property type="match status" value="1"/>
</dbReference>
<evidence type="ECO:0000256" key="8">
    <source>
        <dbReference type="ARBA" id="ARBA00023239"/>
    </source>
</evidence>
<keyword evidence="4" id="KW-0479">Metal-binding</keyword>
<comment type="cofactor">
    <cofactor evidence="3">
        <name>Zn(2+)</name>
        <dbReference type="ChEBI" id="CHEBI:29105"/>
    </cofactor>
</comment>
<comment type="cofactor">
    <cofactor evidence="1">
        <name>NAD(+)</name>
        <dbReference type="ChEBI" id="CHEBI:57540"/>
    </cofactor>
</comment>
<comment type="caution">
    <text evidence="12">The sequence shown here is derived from an EMBL/GenBank/DDBJ whole genome shotgun (WGS) entry which is preliminary data.</text>
</comment>
<dbReference type="Gene3D" id="3.40.50.1970">
    <property type="match status" value="1"/>
</dbReference>
<accession>A0A9D1SGD9</accession>
<proteinExistence type="predicted"/>
<dbReference type="InterPro" id="IPR030963">
    <property type="entry name" value="DHQ_synth_fam"/>
</dbReference>
<protein>
    <submittedName>
        <fullName evidence="12">3-dehydroquinate synthase</fullName>
    </submittedName>
</protein>
<dbReference type="InterPro" id="IPR030960">
    <property type="entry name" value="DHQS/DOIS_N"/>
</dbReference>
<feature type="domain" description="3-dehydroquinate synthase C-terminal" evidence="11">
    <location>
        <begin position="175"/>
        <end position="290"/>
    </location>
</feature>
<evidence type="ECO:0000256" key="5">
    <source>
        <dbReference type="ARBA" id="ARBA00022741"/>
    </source>
</evidence>
<gene>
    <name evidence="12" type="ORF">IAC57_00860</name>
</gene>
<dbReference type="PIRSF" id="PIRSF001455">
    <property type="entry name" value="DHQ_synth"/>
    <property type="match status" value="1"/>
</dbReference>
<evidence type="ECO:0000259" key="10">
    <source>
        <dbReference type="Pfam" id="PF01761"/>
    </source>
</evidence>
<evidence type="ECO:0000256" key="7">
    <source>
        <dbReference type="ARBA" id="ARBA00023027"/>
    </source>
</evidence>